<evidence type="ECO:0000256" key="5">
    <source>
        <dbReference type="ARBA" id="ARBA00022679"/>
    </source>
</evidence>
<dbReference type="InterPro" id="IPR000845">
    <property type="entry name" value="Nucleoside_phosphorylase_d"/>
</dbReference>
<dbReference type="Proteomes" id="UP001238163">
    <property type="component" value="Unassembled WGS sequence"/>
</dbReference>
<evidence type="ECO:0000259" key="8">
    <source>
        <dbReference type="Pfam" id="PF01048"/>
    </source>
</evidence>
<gene>
    <name evidence="9" type="ORF">J3R75_001668</name>
</gene>
<evidence type="ECO:0000256" key="7">
    <source>
        <dbReference type="SAM" id="MobiDB-lite"/>
    </source>
</evidence>
<dbReference type="GO" id="GO:0004731">
    <property type="term" value="F:purine-nucleoside phosphorylase activity"/>
    <property type="evidence" value="ECO:0007669"/>
    <property type="project" value="UniProtKB-EC"/>
</dbReference>
<evidence type="ECO:0000256" key="3">
    <source>
        <dbReference type="ARBA" id="ARBA00011886"/>
    </source>
</evidence>
<comment type="caution">
    <text evidence="9">The sequence shown here is derived from an EMBL/GenBank/DDBJ whole genome shotgun (WGS) entry which is preliminary data.</text>
</comment>
<dbReference type="PROSITE" id="PS50890">
    <property type="entry name" value="PUA"/>
    <property type="match status" value="1"/>
</dbReference>
<dbReference type="InterPro" id="IPR011268">
    <property type="entry name" value="Purine_phosphorylase"/>
</dbReference>
<feature type="region of interest" description="Disordered" evidence="7">
    <location>
        <begin position="285"/>
        <end position="327"/>
    </location>
</feature>
<dbReference type="GO" id="GO:0005737">
    <property type="term" value="C:cytoplasm"/>
    <property type="evidence" value="ECO:0007669"/>
    <property type="project" value="TreeGrafter"/>
</dbReference>
<dbReference type="RefSeq" id="WP_307261007.1">
    <property type="nucleotide sequence ID" value="NZ_JAUSVL010000001.1"/>
</dbReference>
<evidence type="ECO:0000256" key="2">
    <source>
        <dbReference type="ARBA" id="ARBA00006751"/>
    </source>
</evidence>
<reference evidence="9" key="1">
    <citation type="submission" date="2023-07" db="EMBL/GenBank/DDBJ databases">
        <title>Genomic Encyclopedia of Type Strains, Phase IV (KMG-IV): sequencing the most valuable type-strain genomes for metagenomic binning, comparative biology and taxonomic classification.</title>
        <authorList>
            <person name="Goeker M."/>
        </authorList>
    </citation>
    <scope>NUCLEOTIDE SEQUENCE</scope>
    <source>
        <strain evidence="9">DSM 24202</strain>
    </source>
</reference>
<protein>
    <recommendedName>
        <fullName evidence="3">purine-nucleoside phosphorylase</fullName>
        <ecNumber evidence="3">2.4.2.1</ecNumber>
    </recommendedName>
    <alternativeName>
        <fullName evidence="6">Inosine-guanosine phosphorylase</fullName>
    </alternativeName>
</protein>
<feature type="domain" description="Nucleoside phosphorylase" evidence="8">
    <location>
        <begin position="94"/>
        <end position="240"/>
    </location>
</feature>
<comment type="similarity">
    <text evidence="2">Belongs to the PNP/MTAP phosphorylase family.</text>
</comment>
<evidence type="ECO:0000313" key="9">
    <source>
        <dbReference type="EMBL" id="MDQ0289561.1"/>
    </source>
</evidence>
<comment type="pathway">
    <text evidence="1">Purine metabolism; purine nucleoside salvage.</text>
</comment>
<accession>A0AAE3VFP8</accession>
<evidence type="ECO:0000256" key="1">
    <source>
        <dbReference type="ARBA" id="ARBA00005058"/>
    </source>
</evidence>
<evidence type="ECO:0000256" key="4">
    <source>
        <dbReference type="ARBA" id="ARBA00022676"/>
    </source>
</evidence>
<keyword evidence="4" id="KW-0328">Glycosyltransferase</keyword>
<dbReference type="PANTHER" id="PTHR11904">
    <property type="entry name" value="METHYLTHIOADENOSINE/PURINE NUCLEOSIDE PHOSPHORYLASE"/>
    <property type="match status" value="1"/>
</dbReference>
<keyword evidence="10" id="KW-1185">Reference proteome</keyword>
<dbReference type="SUPFAM" id="SSF53167">
    <property type="entry name" value="Purine and uridine phosphorylases"/>
    <property type="match status" value="1"/>
</dbReference>
<dbReference type="PANTHER" id="PTHR11904:SF9">
    <property type="entry name" value="PURINE NUCLEOSIDE PHOSPHORYLASE-RELATED"/>
    <property type="match status" value="1"/>
</dbReference>
<feature type="compositionally biased region" description="Basic and acidic residues" evidence="7">
    <location>
        <begin position="300"/>
        <end position="314"/>
    </location>
</feature>
<keyword evidence="5" id="KW-0808">Transferase</keyword>
<dbReference type="InterPro" id="IPR035994">
    <property type="entry name" value="Nucleoside_phosphorylase_sf"/>
</dbReference>
<dbReference type="Gene3D" id="3.40.50.1580">
    <property type="entry name" value="Nucleoside phosphorylase domain"/>
    <property type="match status" value="1"/>
</dbReference>
<dbReference type="Pfam" id="PF01048">
    <property type="entry name" value="PNP_UDP_1"/>
    <property type="match status" value="1"/>
</dbReference>
<dbReference type="AlphaFoldDB" id="A0AAE3VFP8"/>
<evidence type="ECO:0000256" key="6">
    <source>
        <dbReference type="ARBA" id="ARBA00031036"/>
    </source>
</evidence>
<sequence length="327" mass="35888">MTQRRPSLAEYAQRNAALLREHFGAWREPAFFIQFGAGFVLDGLFDQPPHDLPLHRLDGMPDGLTPDLNSPELLYGCCQDLPILVARGHRHLYEGHGVHPCVLPALTAIALGVHRHILVDSALSLRNDIKPGSWTVLTDFINGHHLSPLDGQHDLLTTPFPDMNSALSQLQNSEIVNALHGVGVDVRHCVFLSQPGSQFCTMAEAAMARQSGADLIGHDLVMEIIMAHAMGAMVSAFALAALQLPEATPAALRRDAVLSTCQFASPDFIRGLRLAIPEIVKVHHASNSAPPPLPEPNADDVLHEDYRRIKEPRSPLRSRLIRKNQPE</sequence>
<evidence type="ECO:0000313" key="10">
    <source>
        <dbReference type="Proteomes" id="UP001238163"/>
    </source>
</evidence>
<dbReference type="EMBL" id="JAUSVL010000001">
    <property type="protein sequence ID" value="MDQ0289561.1"/>
    <property type="molecule type" value="Genomic_DNA"/>
</dbReference>
<name>A0AAE3VFP8_9BACT</name>
<dbReference type="GO" id="GO:0009116">
    <property type="term" value="P:nucleoside metabolic process"/>
    <property type="evidence" value="ECO:0007669"/>
    <property type="project" value="InterPro"/>
</dbReference>
<dbReference type="EC" id="2.4.2.1" evidence="3"/>
<organism evidence="9 10">
    <name type="scientific">Oligosphaera ethanolica</name>
    <dbReference type="NCBI Taxonomy" id="760260"/>
    <lineage>
        <taxon>Bacteria</taxon>
        <taxon>Pseudomonadati</taxon>
        <taxon>Lentisphaerota</taxon>
        <taxon>Oligosphaeria</taxon>
        <taxon>Oligosphaerales</taxon>
        <taxon>Oligosphaeraceae</taxon>
        <taxon>Oligosphaera</taxon>
    </lineage>
</organism>
<proteinExistence type="inferred from homology"/>